<proteinExistence type="predicted"/>
<dbReference type="Gene3D" id="3.40.50.300">
    <property type="entry name" value="P-loop containing nucleotide triphosphate hydrolases"/>
    <property type="match status" value="1"/>
</dbReference>
<dbReference type="SUPFAM" id="SSF52540">
    <property type="entry name" value="P-loop containing nucleoside triphosphate hydrolases"/>
    <property type="match status" value="1"/>
</dbReference>
<feature type="compositionally biased region" description="Basic and acidic residues" evidence="1">
    <location>
        <begin position="30"/>
        <end position="39"/>
    </location>
</feature>
<comment type="caution">
    <text evidence="2">The sequence shown here is derived from an EMBL/GenBank/DDBJ whole genome shotgun (WGS) entry which is preliminary data.</text>
</comment>
<name>A0AAW0QD05_9PEZI</name>
<feature type="region of interest" description="Disordered" evidence="1">
    <location>
        <begin position="1"/>
        <end position="40"/>
    </location>
</feature>
<evidence type="ECO:0000256" key="1">
    <source>
        <dbReference type="SAM" id="MobiDB-lite"/>
    </source>
</evidence>
<dbReference type="InterPro" id="IPR027417">
    <property type="entry name" value="P-loop_NTPase"/>
</dbReference>
<keyword evidence="3" id="KW-1185">Reference proteome</keyword>
<reference evidence="2 3" key="1">
    <citation type="submission" date="2023-01" db="EMBL/GenBank/DDBJ databases">
        <title>Analysis of 21 Apiospora genomes using comparative genomics revels a genus with tremendous synthesis potential of carbohydrate active enzymes and secondary metabolites.</title>
        <authorList>
            <person name="Sorensen T."/>
        </authorList>
    </citation>
    <scope>NUCLEOTIDE SEQUENCE [LARGE SCALE GENOMIC DNA]</scope>
    <source>
        <strain evidence="2 3">CBS 117206</strain>
    </source>
</reference>
<sequence>MAPGTLKRGVASMSSSSLPTPTTTNKKQKLGHEEAEAHDGFYPYAESMDAGHIGKLPTEQWTPATDDEVNDAIAKSNKYSEDAKKCRVRSTNYDTQNVWLFSTLKLAWWDRAWTYNTPETREVMQPEQAALIDMQLGTNIIQGQTIVHTVSDCDPGNDLSASMLGFASLAAYSTWMDTQGTDFFGDLERLRLDDWRPHPTTPNYTAIPAILSQRTAHSGVHRILNGVSMISFHRTFHVRNGDVEPTLMPRNARSHTHMAATVLANALAALMFATTGPDTQERRFVRLPGEKGDQVPYYYGYHANDWLAMVQGGVTSFHFRRQPDLDHAVDAAPQGRLSGVPRHMPGLSSGETAKKLPKELMREMQDEYIQALNEFKPPQGEVTIANTTAEDSHYLTLLDRRMGTRLTYVSNVPRRSKAFRETCRLPDMSEHVLGSVLKMVSEIHGVPKVHERDHESQGILNMLAVTDGNGEQSEVDELKSSLKKVKGVVVRMKELSFKGVTAEEDKGLICNYTNLPAGLLEHKAVSSSAKMAIRRMLSLSSFDGHIPEMLCLDDNVSSFMDPAALREQVSAGEGDSGPVSEAAPNTLGAEQAELLRRGDPDGGLLYMYYTFEYSKCRIAAPLKRSSMVQWHLGRSPVMTEIAKEVAENMKSKKRTLVVVNDPFCQQEVVALIEMIGWEVGCIRASDSMEDREQAVKQFNSTDSPMAAFVLNASLDTTKLNFHGSCSRGIIAQFPKTMKTMIQIMGRLVGEGQKEEVIWTILRVNGSYYDIQEDKMCKKFAEILQKEIKTPEYLEIPILRRIVAYEQIRVLLSQPFSRYSWCAPVIYHPGSIQEYNDVRYRRLGKFYTTMARLLVDLPPDLQERPCELAACMSYLALEFEAMDDDHQCYKEPTIEWLKGALPKYVAAYYKELAATPRDGKQSLGFRDFVIVHESDSSEDDGGEAEEVGSIALKPKKDVRPQKMGDRQEFESKRVEMMMDSRSLVGLGKTLLFLPDPARSLGPRNITDRKG</sequence>
<protein>
    <submittedName>
        <fullName evidence="2">Uncharacterized protein</fullName>
    </submittedName>
</protein>
<evidence type="ECO:0000313" key="2">
    <source>
        <dbReference type="EMBL" id="KAK8092733.1"/>
    </source>
</evidence>
<dbReference type="Proteomes" id="UP001392437">
    <property type="component" value="Unassembled WGS sequence"/>
</dbReference>
<dbReference type="EMBL" id="JAQQWP010000012">
    <property type="protein sequence ID" value="KAK8092733.1"/>
    <property type="molecule type" value="Genomic_DNA"/>
</dbReference>
<dbReference type="AlphaFoldDB" id="A0AAW0QD05"/>
<accession>A0AAW0QD05</accession>
<evidence type="ECO:0000313" key="3">
    <source>
        <dbReference type="Proteomes" id="UP001392437"/>
    </source>
</evidence>
<feature type="compositionally biased region" description="Low complexity" evidence="1">
    <location>
        <begin position="14"/>
        <end position="24"/>
    </location>
</feature>
<organism evidence="2 3">
    <name type="scientific">Apiospora kogelbergensis</name>
    <dbReference type="NCBI Taxonomy" id="1337665"/>
    <lineage>
        <taxon>Eukaryota</taxon>
        <taxon>Fungi</taxon>
        <taxon>Dikarya</taxon>
        <taxon>Ascomycota</taxon>
        <taxon>Pezizomycotina</taxon>
        <taxon>Sordariomycetes</taxon>
        <taxon>Xylariomycetidae</taxon>
        <taxon>Amphisphaeriales</taxon>
        <taxon>Apiosporaceae</taxon>
        <taxon>Apiospora</taxon>
    </lineage>
</organism>
<gene>
    <name evidence="2" type="ORF">PG999_014320</name>
</gene>